<dbReference type="EMBL" id="JAUSVF010000003">
    <property type="protein sequence ID" value="MDQ0323514.1"/>
    <property type="molecule type" value="Genomic_DNA"/>
</dbReference>
<evidence type="ECO:0000313" key="2">
    <source>
        <dbReference type="Proteomes" id="UP001230207"/>
    </source>
</evidence>
<sequence>MSENKVAVKSGRKLAVENDLWEIRDNGMPVTYVDMLTELRHHNNVIYLSLGQSIIDGKNEPIVNITARHRIDLGTAKNLHRILGEVIADIIKPGDKSQAN</sequence>
<reference evidence="1 2" key="1">
    <citation type="submission" date="2023-07" db="EMBL/GenBank/DDBJ databases">
        <title>Genomic Encyclopedia of Type Strains, Phase IV (KMG-IV): sequencing the most valuable type-strain genomes for metagenomic binning, comparative biology and taxonomic classification.</title>
        <authorList>
            <person name="Goeker M."/>
        </authorList>
    </citation>
    <scope>NUCLEOTIDE SEQUENCE [LARGE SCALE GENOMIC DNA]</scope>
    <source>
        <strain evidence="1 2">DSM 1112</strain>
    </source>
</reference>
<accession>A0ABU0C0P4</accession>
<protein>
    <submittedName>
        <fullName evidence="1">Uncharacterized protein</fullName>
    </submittedName>
</protein>
<proteinExistence type="predicted"/>
<dbReference type="Proteomes" id="UP001230207">
    <property type="component" value="Unassembled WGS sequence"/>
</dbReference>
<evidence type="ECO:0000313" key="1">
    <source>
        <dbReference type="EMBL" id="MDQ0323514.1"/>
    </source>
</evidence>
<organism evidence="1 2">
    <name type="scientific">Pararhizobium capsulatum DSM 1112</name>
    <dbReference type="NCBI Taxonomy" id="1121113"/>
    <lineage>
        <taxon>Bacteria</taxon>
        <taxon>Pseudomonadati</taxon>
        <taxon>Pseudomonadota</taxon>
        <taxon>Alphaproteobacteria</taxon>
        <taxon>Hyphomicrobiales</taxon>
        <taxon>Rhizobiaceae</taxon>
        <taxon>Rhizobium/Agrobacterium group</taxon>
        <taxon>Pararhizobium</taxon>
    </lineage>
</organism>
<comment type="caution">
    <text evidence="1">The sequence shown here is derived from an EMBL/GenBank/DDBJ whole genome shotgun (WGS) entry which is preliminary data.</text>
</comment>
<name>A0ABU0C0P4_9HYPH</name>
<gene>
    <name evidence="1" type="ORF">QO002_005720</name>
</gene>
<keyword evidence="2" id="KW-1185">Reference proteome</keyword>